<dbReference type="Pfam" id="PF07593">
    <property type="entry name" value="UnbV_ASPIC"/>
    <property type="match status" value="1"/>
</dbReference>
<dbReference type="InterPro" id="IPR013519">
    <property type="entry name" value="Int_alpha_beta-p"/>
</dbReference>
<evidence type="ECO:0000256" key="2">
    <source>
        <dbReference type="ARBA" id="ARBA00022737"/>
    </source>
</evidence>
<organism evidence="5 6">
    <name type="scientific">Belliella marina</name>
    <dbReference type="NCBI Taxonomy" id="1644146"/>
    <lineage>
        <taxon>Bacteria</taxon>
        <taxon>Pseudomonadati</taxon>
        <taxon>Bacteroidota</taxon>
        <taxon>Cytophagia</taxon>
        <taxon>Cytophagales</taxon>
        <taxon>Cyclobacteriaceae</taxon>
        <taxon>Belliella</taxon>
    </lineage>
</organism>
<accession>A0ABW4VQA3</accession>
<keyword evidence="3" id="KW-0325">Glycoprotein</keyword>
<evidence type="ECO:0000256" key="3">
    <source>
        <dbReference type="ARBA" id="ARBA00023180"/>
    </source>
</evidence>
<evidence type="ECO:0000313" key="6">
    <source>
        <dbReference type="Proteomes" id="UP001597361"/>
    </source>
</evidence>
<dbReference type="PANTHER" id="PTHR16026:SF0">
    <property type="entry name" value="CARTILAGE ACIDIC PROTEIN 1"/>
    <property type="match status" value="1"/>
</dbReference>
<feature type="domain" description="ASPIC/UnbV" evidence="4">
    <location>
        <begin position="530"/>
        <end position="594"/>
    </location>
</feature>
<dbReference type="RefSeq" id="WP_376888460.1">
    <property type="nucleotide sequence ID" value="NZ_JBHUHR010000046.1"/>
</dbReference>
<dbReference type="SMART" id="SM00191">
    <property type="entry name" value="Int_alpha"/>
    <property type="match status" value="3"/>
</dbReference>
<dbReference type="Proteomes" id="UP001597361">
    <property type="component" value="Unassembled WGS sequence"/>
</dbReference>
<evidence type="ECO:0000256" key="1">
    <source>
        <dbReference type="ARBA" id="ARBA00022729"/>
    </source>
</evidence>
<name>A0ABW4VQA3_9BACT</name>
<sequence>MGKFRTLIILAGSLLVLACGKEEDSSLVLLEELSPELTGVNFENTIIEDDELNILTYEYLYNGGGVAASDLNNDGLPDLIFTGNRVGNKVYLNLGDYRFEDITESSGLGGREGFKTGVTVADVNGDGFLDIYYCYSGPGSDQDRRNELYINNGDLTFTESAAEYGLDAVGTFSTMAAFFDYDGDGDLDMFLLNHAKTFFNPTFNTTKLRASRHPQYGNRLYRNDGGVFTDVSIESGINGSGLNFGLGLFVSDVNNDGKPDIYVTNDYNEQDFFYLNNGDGTFDEVLQKSFGHISKYSMGGDFADYNNDGLVDLLTLDMLPEDNYRQKLLKGPDAYNTYNLFLDSGYHHQNMRNMLQLNRGFDESGIPYFSEIGQLAGVSNTDWSWAGLFVDLDNDGWKDMVITNGYLRDFTNMDFLNFTYADAAKEAQQRGEKPDLVKLVNQIPSSKISNYIFSNNKDLTFSDKTKAWGFDQPAVSNGAVYVDLNNSGAMDLVVNNINQPASIYRNNVKSILSHNHLKIKLVGLGQNSFAIGAKVEVYHGKSYQMQELFPVRGYQSTTDHILHFGIGTEDKVDSLKIYWPNGLVSDILNPKVNTLSEYSMEDAIPGEGKALQIAADEKILRLDVPSRIDFQHSENTYVDFKYERLLPAQLSRLGPKMAVGDLNNDGIDDVFIGGASGQAGRLYMGMQNGGFEASLSQPWVSHKVSEDLGVLFFDANGDGLDDIYICSGGNEYSEGFFTYQDRLYINDENAGFVHQPNALPEMLTSSSVVEAYDFDGDGDLDLFIGGRLVPGKYGESPRSYLLRNDTDGNHVKFTDVTPEILQFPGMVTGGLWTDLDKDGKKELVIVGEWMPIMVFEEVGGDFVESSAKYGLGNKYGMWTGIFEIGEDKDGFPRILVGNLGKNAQFKASDDKPLNLYVGDFDGNGSMDPVITQYIGDGSYPIASKDELIEQMPGLKRKFLSYKSYANASITDIVDVGKLKDAKHLHVNCLESVMLRKTEKGDYQTTSLPLGAQFSPIYGVEKYPGRDFWILAGNFIPNRVEWGPYDASKGNILQINESSEMTILNKNISELDLSGDIRDIRIVKLHDGSHVLLVAVNNKPVKVYKLPIDTSKP</sequence>
<evidence type="ECO:0000313" key="5">
    <source>
        <dbReference type="EMBL" id="MFD2036947.1"/>
    </source>
</evidence>
<reference evidence="6" key="1">
    <citation type="journal article" date="2019" name="Int. J. Syst. Evol. Microbiol.">
        <title>The Global Catalogue of Microorganisms (GCM) 10K type strain sequencing project: providing services to taxonomists for standard genome sequencing and annotation.</title>
        <authorList>
            <consortium name="The Broad Institute Genomics Platform"/>
            <consortium name="The Broad Institute Genome Sequencing Center for Infectious Disease"/>
            <person name="Wu L."/>
            <person name="Ma J."/>
        </authorList>
    </citation>
    <scope>NUCLEOTIDE SEQUENCE [LARGE SCALE GENOMIC DNA]</scope>
    <source>
        <strain evidence="6">CGMCC 1.15180</strain>
    </source>
</reference>
<dbReference type="Pfam" id="PF13517">
    <property type="entry name" value="FG-GAP_3"/>
    <property type="match status" value="4"/>
</dbReference>
<keyword evidence="2" id="KW-0677">Repeat</keyword>
<keyword evidence="1" id="KW-0732">Signal</keyword>
<proteinExistence type="predicted"/>
<dbReference type="InterPro" id="IPR013517">
    <property type="entry name" value="FG-GAP"/>
</dbReference>
<dbReference type="InterPro" id="IPR028994">
    <property type="entry name" value="Integrin_alpha_N"/>
</dbReference>
<dbReference type="PANTHER" id="PTHR16026">
    <property type="entry name" value="CARTILAGE ACIDIC PROTEIN 1"/>
    <property type="match status" value="1"/>
</dbReference>
<dbReference type="PROSITE" id="PS51257">
    <property type="entry name" value="PROKAR_LIPOPROTEIN"/>
    <property type="match status" value="1"/>
</dbReference>
<dbReference type="SUPFAM" id="SSF69318">
    <property type="entry name" value="Integrin alpha N-terminal domain"/>
    <property type="match status" value="2"/>
</dbReference>
<keyword evidence="6" id="KW-1185">Reference proteome</keyword>
<protein>
    <submittedName>
        <fullName evidence="5">VCBS repeat-containing protein</fullName>
    </submittedName>
</protein>
<dbReference type="InterPro" id="IPR027039">
    <property type="entry name" value="Crtac1"/>
</dbReference>
<comment type="caution">
    <text evidence="5">The sequence shown here is derived from an EMBL/GenBank/DDBJ whole genome shotgun (WGS) entry which is preliminary data.</text>
</comment>
<dbReference type="Gene3D" id="2.130.10.130">
    <property type="entry name" value="Integrin alpha, N-terminal"/>
    <property type="match status" value="3"/>
</dbReference>
<dbReference type="EMBL" id="JBHUHR010000046">
    <property type="protein sequence ID" value="MFD2036947.1"/>
    <property type="molecule type" value="Genomic_DNA"/>
</dbReference>
<evidence type="ECO:0000259" key="4">
    <source>
        <dbReference type="Pfam" id="PF07593"/>
    </source>
</evidence>
<dbReference type="InterPro" id="IPR011519">
    <property type="entry name" value="UnbV_ASPIC"/>
</dbReference>
<gene>
    <name evidence="5" type="ORF">ACFSKL_19240</name>
</gene>